<feature type="domain" description="PTS EIIB type-2" evidence="7">
    <location>
        <begin position="397"/>
        <end position="489"/>
    </location>
</feature>
<protein>
    <submittedName>
        <fullName evidence="9">Transcriptional antiterminator</fullName>
    </submittedName>
</protein>
<evidence type="ECO:0000313" key="9">
    <source>
        <dbReference type="EMBL" id="SJZ38183.1"/>
    </source>
</evidence>
<dbReference type="Proteomes" id="UP000191153">
    <property type="component" value="Unassembled WGS sequence"/>
</dbReference>
<reference evidence="9 10" key="1">
    <citation type="submission" date="2017-02" db="EMBL/GenBank/DDBJ databases">
        <authorList>
            <person name="Peterson S.W."/>
        </authorList>
    </citation>
    <scope>NUCLEOTIDE SEQUENCE [LARGE SCALE GENOMIC DNA]</scope>
    <source>
        <strain evidence="9 10">ATCC 700028</strain>
    </source>
</reference>
<dbReference type="InterPro" id="IPR016152">
    <property type="entry name" value="PTrfase/Anion_transptr"/>
</dbReference>
<evidence type="ECO:0000256" key="5">
    <source>
        <dbReference type="ARBA" id="ARBA00023163"/>
    </source>
</evidence>
<feature type="domain" description="PTS EIIA type-2" evidence="6">
    <location>
        <begin position="535"/>
        <end position="666"/>
    </location>
</feature>
<dbReference type="STRING" id="180163.SAMN02745174_00355"/>
<keyword evidence="4" id="KW-0010">Activator</keyword>
<dbReference type="GO" id="GO:0008982">
    <property type="term" value="F:protein-N(PI)-phosphohistidine-sugar phosphotransferase activity"/>
    <property type="evidence" value="ECO:0007669"/>
    <property type="project" value="InterPro"/>
</dbReference>
<accession>A0A1T4K790</accession>
<dbReference type="Pfam" id="PF00359">
    <property type="entry name" value="PTS_EIIA_2"/>
    <property type="match status" value="1"/>
</dbReference>
<dbReference type="SUPFAM" id="SSF52794">
    <property type="entry name" value="PTS system IIB component-like"/>
    <property type="match status" value="1"/>
</dbReference>
<keyword evidence="1" id="KW-0808">Transferase</keyword>
<dbReference type="InterPro" id="IPR036095">
    <property type="entry name" value="PTS_EIIB-like_sf"/>
</dbReference>
<proteinExistence type="predicted"/>
<dbReference type="RefSeq" id="WP_078692891.1">
    <property type="nucleotide sequence ID" value="NZ_FUWX01000004.1"/>
</dbReference>
<evidence type="ECO:0000256" key="2">
    <source>
        <dbReference type="ARBA" id="ARBA00022737"/>
    </source>
</evidence>
<feature type="domain" description="PRD" evidence="8">
    <location>
        <begin position="285"/>
        <end position="392"/>
    </location>
</feature>
<evidence type="ECO:0000259" key="6">
    <source>
        <dbReference type="PROSITE" id="PS51094"/>
    </source>
</evidence>
<dbReference type="InterPro" id="IPR002178">
    <property type="entry name" value="PTS_EIIA_type-2_dom"/>
</dbReference>
<dbReference type="AlphaFoldDB" id="A0A1T4K790"/>
<dbReference type="InterPro" id="IPR011608">
    <property type="entry name" value="PRD"/>
</dbReference>
<organism evidence="9 10">
    <name type="scientific">Cetobacterium ceti</name>
    <dbReference type="NCBI Taxonomy" id="180163"/>
    <lineage>
        <taxon>Bacteria</taxon>
        <taxon>Fusobacteriati</taxon>
        <taxon>Fusobacteriota</taxon>
        <taxon>Fusobacteriia</taxon>
        <taxon>Fusobacteriales</taxon>
        <taxon>Fusobacteriaceae</taxon>
        <taxon>Cetobacterium</taxon>
    </lineage>
</organism>
<gene>
    <name evidence="9" type="ORF">SAMN02745174_00355</name>
</gene>
<keyword evidence="5" id="KW-0804">Transcription</keyword>
<dbReference type="PROSITE" id="PS51372">
    <property type="entry name" value="PRD_2"/>
    <property type="match status" value="1"/>
</dbReference>
<dbReference type="Pfam" id="PF05043">
    <property type="entry name" value="Mga"/>
    <property type="match status" value="1"/>
</dbReference>
<dbReference type="PROSITE" id="PS51094">
    <property type="entry name" value="PTS_EIIA_TYPE_2"/>
    <property type="match status" value="1"/>
</dbReference>
<keyword evidence="3" id="KW-0805">Transcription regulation</keyword>
<keyword evidence="10" id="KW-1185">Reference proteome</keyword>
<dbReference type="CDD" id="cd05568">
    <property type="entry name" value="PTS_IIB_bgl_like"/>
    <property type="match status" value="1"/>
</dbReference>
<dbReference type="EMBL" id="FUWX01000004">
    <property type="protein sequence ID" value="SJZ38183.1"/>
    <property type="molecule type" value="Genomic_DNA"/>
</dbReference>
<dbReference type="GO" id="GO:0006355">
    <property type="term" value="P:regulation of DNA-templated transcription"/>
    <property type="evidence" value="ECO:0007669"/>
    <property type="project" value="InterPro"/>
</dbReference>
<dbReference type="OrthoDB" id="83598at2"/>
<dbReference type="SUPFAM" id="SSF63520">
    <property type="entry name" value="PTS-regulatory domain, PRD"/>
    <property type="match status" value="1"/>
</dbReference>
<dbReference type="PANTHER" id="PTHR30185:SF18">
    <property type="entry name" value="TRANSCRIPTIONAL REGULATOR MTLR"/>
    <property type="match status" value="1"/>
</dbReference>
<evidence type="ECO:0000313" key="10">
    <source>
        <dbReference type="Proteomes" id="UP000191153"/>
    </source>
</evidence>
<dbReference type="Gene3D" id="1.10.1790.10">
    <property type="entry name" value="PRD domain"/>
    <property type="match status" value="1"/>
</dbReference>
<sequence>MISSRGILILEKLLKDKENQNLKDLVEYFDLGERTIRYEIEKLMEEINEVENIIEISRGNITINNREVSKKFLENNYSVKVFSSEERELYILFKILFFRIINQSEVMEEMDISRSTIKIHLKNIKNILDKYHLTLESCHKKGLKLVGEEENIRSLLLKTITSIKKQGNIFFKKILDNYLALDEDGIKIFINYCQKLMEKIISDEAYEIIKNYIIIMILMIRNKNEIDKIKNEKFLENTKEYEYVNRGGTLLEAHYEINISKMEFLKITDYFLGSHTYNVSYSYYENWVEMEILVTKLINEFNKRIEVDISRDEILIDGLLNHLKPTIYRINNNIELENSIYEEVLESYPHLYKITSDVVKQLEDYIGNKFTEDEIAFLSIHFKAAIDRNKVKSKNKKNVLIVCGLGYGTSKLLSQKLREIYSIEIVDIIPKHFLKKTLKENENIDCIITSLDLSEENIDREIIRVHPILIEEDIKKLDKSGISRRNKKILFSKLMDTIKKYSIITEEEKLLEELKDILEINLVDDISPKKLTIFDMLDKNSIVRMEKISSWEEGIKIAGNILMEKGAIKETYIDGMIETIKKYGSYMVLAPGIVFPHARTEENVIKSSFGILQLDEGVLFPGNKLIKTIVAFSSRDNKEHIEAFVEIVEIFNGQNFSMDNFINKIQ</sequence>
<name>A0A1T4K790_9FUSO</name>
<evidence type="ECO:0000256" key="3">
    <source>
        <dbReference type="ARBA" id="ARBA00023015"/>
    </source>
</evidence>
<dbReference type="Gene3D" id="3.40.50.2300">
    <property type="match status" value="1"/>
</dbReference>
<evidence type="ECO:0000256" key="4">
    <source>
        <dbReference type="ARBA" id="ARBA00023159"/>
    </source>
</evidence>
<dbReference type="SUPFAM" id="SSF55804">
    <property type="entry name" value="Phoshotransferase/anion transport protein"/>
    <property type="match status" value="1"/>
</dbReference>
<dbReference type="InterPro" id="IPR050661">
    <property type="entry name" value="BglG_antiterminators"/>
</dbReference>
<dbReference type="PANTHER" id="PTHR30185">
    <property type="entry name" value="CRYPTIC BETA-GLUCOSIDE BGL OPERON ANTITERMINATOR"/>
    <property type="match status" value="1"/>
</dbReference>
<evidence type="ECO:0000259" key="7">
    <source>
        <dbReference type="PROSITE" id="PS51099"/>
    </source>
</evidence>
<keyword evidence="2" id="KW-0677">Repeat</keyword>
<dbReference type="GO" id="GO:0009401">
    <property type="term" value="P:phosphoenolpyruvate-dependent sugar phosphotransferase system"/>
    <property type="evidence" value="ECO:0007669"/>
    <property type="project" value="InterPro"/>
</dbReference>
<dbReference type="Gene3D" id="3.40.930.10">
    <property type="entry name" value="Mannitol-specific EII, Chain A"/>
    <property type="match status" value="1"/>
</dbReference>
<evidence type="ECO:0000259" key="8">
    <source>
        <dbReference type="PROSITE" id="PS51372"/>
    </source>
</evidence>
<evidence type="ECO:0000256" key="1">
    <source>
        <dbReference type="ARBA" id="ARBA00022679"/>
    </source>
</evidence>
<dbReference type="PROSITE" id="PS51099">
    <property type="entry name" value="PTS_EIIB_TYPE_2"/>
    <property type="match status" value="1"/>
</dbReference>
<dbReference type="Pfam" id="PF00874">
    <property type="entry name" value="PRD"/>
    <property type="match status" value="1"/>
</dbReference>
<dbReference type="InterPro" id="IPR007737">
    <property type="entry name" value="Mga_HTH"/>
</dbReference>
<dbReference type="InterPro" id="IPR013011">
    <property type="entry name" value="PTS_EIIB_2"/>
</dbReference>
<dbReference type="InterPro" id="IPR036634">
    <property type="entry name" value="PRD_sf"/>
</dbReference>